<keyword evidence="2" id="KW-1185">Reference proteome</keyword>
<reference evidence="1" key="1">
    <citation type="submission" date="2023-10" db="EMBL/GenBank/DDBJ databases">
        <title>Chromosome-level genome of the transformable northern wattle, Acacia crassicarpa.</title>
        <authorList>
            <person name="Massaro I."/>
            <person name="Sinha N.R."/>
            <person name="Poethig S."/>
            <person name="Leichty A.R."/>
        </authorList>
    </citation>
    <scope>NUCLEOTIDE SEQUENCE</scope>
    <source>
        <strain evidence="1">Acra3RX</strain>
        <tissue evidence="1">Leaf</tissue>
    </source>
</reference>
<name>A0AAE1N8E5_9FABA</name>
<proteinExistence type="predicted"/>
<gene>
    <name evidence="1" type="ORF">QN277_001923</name>
</gene>
<evidence type="ECO:0000313" key="2">
    <source>
        <dbReference type="Proteomes" id="UP001293593"/>
    </source>
</evidence>
<accession>A0AAE1N8E5</accession>
<protein>
    <submittedName>
        <fullName evidence="1">Uncharacterized protein</fullName>
    </submittedName>
</protein>
<comment type="caution">
    <text evidence="1">The sequence shown here is derived from an EMBL/GenBank/DDBJ whole genome shotgun (WGS) entry which is preliminary data.</text>
</comment>
<evidence type="ECO:0000313" key="1">
    <source>
        <dbReference type="EMBL" id="KAK4285193.1"/>
    </source>
</evidence>
<sequence>MEEAIDTETHKKMADELNQTDLTSETETAHQQMVELQPLLSSQPSDSSHNHFQQQQHVYASPFASATMAEVTDSFVSAQPLKSPANLINATVEDEMTKEIREVIENCGDGLLLPDRCIYKVPITLPHLKEEAYTPKLVSIGPFSLS</sequence>
<organism evidence="1 2">
    <name type="scientific">Acacia crassicarpa</name>
    <name type="common">northern wattle</name>
    <dbReference type="NCBI Taxonomy" id="499986"/>
    <lineage>
        <taxon>Eukaryota</taxon>
        <taxon>Viridiplantae</taxon>
        <taxon>Streptophyta</taxon>
        <taxon>Embryophyta</taxon>
        <taxon>Tracheophyta</taxon>
        <taxon>Spermatophyta</taxon>
        <taxon>Magnoliopsida</taxon>
        <taxon>eudicotyledons</taxon>
        <taxon>Gunneridae</taxon>
        <taxon>Pentapetalae</taxon>
        <taxon>rosids</taxon>
        <taxon>fabids</taxon>
        <taxon>Fabales</taxon>
        <taxon>Fabaceae</taxon>
        <taxon>Caesalpinioideae</taxon>
        <taxon>mimosoid clade</taxon>
        <taxon>Acacieae</taxon>
        <taxon>Acacia</taxon>
    </lineage>
</organism>
<dbReference type="Proteomes" id="UP001293593">
    <property type="component" value="Unassembled WGS sequence"/>
</dbReference>
<dbReference type="EMBL" id="JAWXYG010000001">
    <property type="protein sequence ID" value="KAK4285193.1"/>
    <property type="molecule type" value="Genomic_DNA"/>
</dbReference>
<dbReference type="AlphaFoldDB" id="A0AAE1N8E5"/>